<dbReference type="FunFam" id="2.40.50.140:FF:000004">
    <property type="entry name" value="Elongation factor P"/>
    <property type="match status" value="1"/>
</dbReference>
<dbReference type="OrthoDB" id="9801844at2"/>
<dbReference type="InterPro" id="IPR013852">
    <property type="entry name" value="Transl_elong_P/YeiP_CS"/>
</dbReference>
<name>A0A420DMA0_9FLAO</name>
<dbReference type="InterPro" id="IPR008991">
    <property type="entry name" value="Translation_prot_SH3-like_sf"/>
</dbReference>
<organism evidence="12 13">
    <name type="scientific">Ichthyenterobacterium magnum</name>
    <dbReference type="NCBI Taxonomy" id="1230530"/>
    <lineage>
        <taxon>Bacteria</taxon>
        <taxon>Pseudomonadati</taxon>
        <taxon>Bacteroidota</taxon>
        <taxon>Flavobacteriia</taxon>
        <taxon>Flavobacteriales</taxon>
        <taxon>Flavobacteriaceae</taxon>
        <taxon>Ichthyenterobacterium</taxon>
    </lineage>
</organism>
<comment type="similarity">
    <text evidence="3 7 9">Belongs to the elongation factor P family.</text>
</comment>
<dbReference type="Proteomes" id="UP000284892">
    <property type="component" value="Unassembled WGS sequence"/>
</dbReference>
<dbReference type="InterPro" id="IPR014722">
    <property type="entry name" value="Rib_uL2_dom2"/>
</dbReference>
<dbReference type="PROSITE" id="PS01275">
    <property type="entry name" value="EFP"/>
    <property type="match status" value="1"/>
</dbReference>
<dbReference type="GO" id="GO:0005829">
    <property type="term" value="C:cytosol"/>
    <property type="evidence" value="ECO:0007669"/>
    <property type="project" value="UniProtKB-ARBA"/>
</dbReference>
<evidence type="ECO:0000259" key="11">
    <source>
        <dbReference type="SMART" id="SM01185"/>
    </source>
</evidence>
<evidence type="ECO:0000256" key="9">
    <source>
        <dbReference type="RuleBase" id="RU004389"/>
    </source>
</evidence>
<dbReference type="GO" id="GO:0043043">
    <property type="term" value="P:peptide biosynthetic process"/>
    <property type="evidence" value="ECO:0007669"/>
    <property type="project" value="InterPro"/>
</dbReference>
<keyword evidence="5 7" id="KW-0251">Elongation factor</keyword>
<dbReference type="Pfam" id="PF09285">
    <property type="entry name" value="Elong-fact-P_C"/>
    <property type="match status" value="1"/>
</dbReference>
<evidence type="ECO:0000256" key="3">
    <source>
        <dbReference type="ARBA" id="ARBA00009479"/>
    </source>
</evidence>
<evidence type="ECO:0000256" key="4">
    <source>
        <dbReference type="ARBA" id="ARBA00022490"/>
    </source>
</evidence>
<dbReference type="Pfam" id="PF01132">
    <property type="entry name" value="EFP"/>
    <property type="match status" value="1"/>
</dbReference>
<dbReference type="Gene3D" id="2.40.50.140">
    <property type="entry name" value="Nucleic acid-binding proteins"/>
    <property type="match status" value="2"/>
</dbReference>
<dbReference type="SUPFAM" id="SSF50104">
    <property type="entry name" value="Translation proteins SH3-like domain"/>
    <property type="match status" value="1"/>
</dbReference>
<dbReference type="GO" id="GO:0003746">
    <property type="term" value="F:translation elongation factor activity"/>
    <property type="evidence" value="ECO:0007669"/>
    <property type="project" value="UniProtKB-UniRule"/>
</dbReference>
<evidence type="ECO:0000256" key="1">
    <source>
        <dbReference type="ARBA" id="ARBA00004496"/>
    </source>
</evidence>
<gene>
    <name evidence="7" type="primary">efp</name>
    <name evidence="12" type="ORF">BXY80_1512</name>
</gene>
<dbReference type="FunFam" id="2.30.30.30:FF:000003">
    <property type="entry name" value="Elongation factor P"/>
    <property type="match status" value="1"/>
</dbReference>
<accession>A0A420DMA0</accession>
<dbReference type="RefSeq" id="WP_120200639.1">
    <property type="nucleotide sequence ID" value="NZ_RAQJ01000002.1"/>
</dbReference>
<dbReference type="NCBIfam" id="NF001810">
    <property type="entry name" value="PRK00529.1"/>
    <property type="match status" value="1"/>
</dbReference>
<dbReference type="SUPFAM" id="SSF50249">
    <property type="entry name" value="Nucleic acid-binding proteins"/>
    <property type="match status" value="2"/>
</dbReference>
<feature type="domain" description="Translation elongation factor P/YeiP central" evidence="11">
    <location>
        <begin position="67"/>
        <end position="122"/>
    </location>
</feature>
<dbReference type="PIRSF" id="PIRSF005901">
    <property type="entry name" value="EF-P"/>
    <property type="match status" value="1"/>
</dbReference>
<comment type="function">
    <text evidence="7">Involved in peptide bond synthesis. Stimulates efficient translation and peptide-bond synthesis on native or reconstituted 70S ribosomes in vitro. Probably functions indirectly by altering the affinity of the ribosome for aminoacyl-tRNA, thus increasing their reactivity as acceptors for peptidyl transferase.</text>
</comment>
<dbReference type="EMBL" id="RAQJ01000002">
    <property type="protein sequence ID" value="RKE95325.1"/>
    <property type="molecule type" value="Genomic_DNA"/>
</dbReference>
<dbReference type="InterPro" id="IPR013185">
    <property type="entry name" value="Transl_elong_KOW-like"/>
</dbReference>
<protein>
    <recommendedName>
        <fullName evidence="7 8">Elongation factor P</fullName>
        <shortName evidence="7">EF-P</shortName>
    </recommendedName>
</protein>
<dbReference type="SMART" id="SM00841">
    <property type="entry name" value="Elong-fact-P_C"/>
    <property type="match status" value="1"/>
</dbReference>
<dbReference type="InterPro" id="IPR001059">
    <property type="entry name" value="Transl_elong_P/YeiP_cen"/>
</dbReference>
<dbReference type="InterPro" id="IPR015365">
    <property type="entry name" value="Elong-fact-P_C"/>
</dbReference>
<evidence type="ECO:0000256" key="6">
    <source>
        <dbReference type="ARBA" id="ARBA00022917"/>
    </source>
</evidence>
<dbReference type="HAMAP" id="MF_00141">
    <property type="entry name" value="EF_P"/>
    <property type="match status" value="1"/>
</dbReference>
<evidence type="ECO:0000259" key="10">
    <source>
        <dbReference type="SMART" id="SM00841"/>
    </source>
</evidence>
<sequence length="188" mass="20985">MASTSDIRNGLCIRYNHDIFKIIEFLHVKPGKGPAFVRTKLKSVTTGKVIDNTFSAGHKIEDVRVETHKFQFLYHDGEFFHFMNTEDYSQIQLLETALDRPELMKEGEVVTVIINTEDNAPLSVEMPASVILEVTATEPGVKGNTATNATKPATVETGATVNVPLFINEGDKIKVETEKGTYKERIKE</sequence>
<dbReference type="SMART" id="SM01185">
    <property type="entry name" value="EFP"/>
    <property type="match status" value="1"/>
</dbReference>
<dbReference type="NCBIfam" id="TIGR00038">
    <property type="entry name" value="efp"/>
    <property type="match status" value="1"/>
</dbReference>
<evidence type="ECO:0000256" key="5">
    <source>
        <dbReference type="ARBA" id="ARBA00022768"/>
    </source>
</evidence>
<comment type="caution">
    <text evidence="12">The sequence shown here is derived from an EMBL/GenBank/DDBJ whole genome shotgun (WGS) entry which is preliminary data.</text>
</comment>
<dbReference type="PANTHER" id="PTHR30053:SF12">
    <property type="entry name" value="ELONGATION FACTOR P (EF-P) FAMILY PROTEIN"/>
    <property type="match status" value="1"/>
</dbReference>
<dbReference type="CDD" id="cd04470">
    <property type="entry name" value="S1_EF-P_repeat_1"/>
    <property type="match status" value="1"/>
</dbReference>
<dbReference type="InterPro" id="IPR020599">
    <property type="entry name" value="Transl_elong_fac_P/YeiP"/>
</dbReference>
<reference evidence="12 13" key="1">
    <citation type="submission" date="2018-09" db="EMBL/GenBank/DDBJ databases">
        <title>Genomic Encyclopedia of Archaeal and Bacterial Type Strains, Phase II (KMG-II): from individual species to whole genera.</title>
        <authorList>
            <person name="Goeker M."/>
        </authorList>
    </citation>
    <scope>NUCLEOTIDE SEQUENCE [LARGE SCALE GENOMIC DNA]</scope>
    <source>
        <strain evidence="12 13">DSM 26283</strain>
    </source>
</reference>
<keyword evidence="13" id="KW-1185">Reference proteome</keyword>
<evidence type="ECO:0000313" key="13">
    <source>
        <dbReference type="Proteomes" id="UP000284892"/>
    </source>
</evidence>
<evidence type="ECO:0000313" key="12">
    <source>
        <dbReference type="EMBL" id="RKE95325.1"/>
    </source>
</evidence>
<dbReference type="Gene3D" id="2.30.30.30">
    <property type="match status" value="1"/>
</dbReference>
<dbReference type="UniPathway" id="UPA00345"/>
<dbReference type="PANTHER" id="PTHR30053">
    <property type="entry name" value="ELONGATION FACTOR P"/>
    <property type="match status" value="1"/>
</dbReference>
<comment type="pathway">
    <text evidence="2 7">Protein biosynthesis; polypeptide chain elongation.</text>
</comment>
<evidence type="ECO:0000256" key="7">
    <source>
        <dbReference type="HAMAP-Rule" id="MF_00141"/>
    </source>
</evidence>
<dbReference type="AlphaFoldDB" id="A0A420DMA0"/>
<comment type="subcellular location">
    <subcellularLocation>
        <location evidence="1 7">Cytoplasm</location>
    </subcellularLocation>
</comment>
<dbReference type="InterPro" id="IPR012340">
    <property type="entry name" value="NA-bd_OB-fold"/>
</dbReference>
<dbReference type="InterPro" id="IPR011768">
    <property type="entry name" value="Transl_elongation_fac_P"/>
</dbReference>
<feature type="domain" description="Elongation factor P C-terminal" evidence="10">
    <location>
        <begin position="130"/>
        <end position="185"/>
    </location>
</feature>
<keyword evidence="4 7" id="KW-0963">Cytoplasm</keyword>
<proteinExistence type="inferred from homology"/>
<evidence type="ECO:0000256" key="8">
    <source>
        <dbReference type="NCBIfam" id="TIGR00038"/>
    </source>
</evidence>
<keyword evidence="6 7" id="KW-0648">Protein biosynthesis</keyword>
<dbReference type="Pfam" id="PF08207">
    <property type="entry name" value="EFP_N"/>
    <property type="match status" value="1"/>
</dbReference>
<dbReference type="CDD" id="cd05794">
    <property type="entry name" value="S1_EF-P_repeat_2"/>
    <property type="match status" value="1"/>
</dbReference>
<evidence type="ECO:0000256" key="2">
    <source>
        <dbReference type="ARBA" id="ARBA00004815"/>
    </source>
</evidence>